<dbReference type="InterPro" id="IPR018370">
    <property type="entry name" value="Chaperonin_Cpn60_CS"/>
</dbReference>
<dbReference type="NCBIfam" id="NF009489">
    <property type="entry name" value="PRK12851.1"/>
    <property type="match status" value="1"/>
</dbReference>
<evidence type="ECO:0000256" key="6">
    <source>
        <dbReference type="ARBA" id="ARBA00022840"/>
    </source>
</evidence>
<name>A0A9E7GUM9_9LILI</name>
<dbReference type="Gene3D" id="1.10.510.10">
    <property type="entry name" value="Transferase(Phosphotransferase) domain 1"/>
    <property type="match status" value="2"/>
</dbReference>
<dbReference type="PANTHER" id="PTHR45633">
    <property type="entry name" value="60 KDA HEAT SHOCK PROTEIN, MITOCHONDRIAL"/>
    <property type="match status" value="1"/>
</dbReference>
<feature type="compositionally biased region" description="Polar residues" evidence="10">
    <location>
        <begin position="171"/>
        <end position="184"/>
    </location>
</feature>
<evidence type="ECO:0000256" key="9">
    <source>
        <dbReference type="RuleBase" id="RU000418"/>
    </source>
</evidence>
<dbReference type="NCBIfam" id="NF009487">
    <property type="entry name" value="PRK12849.1"/>
    <property type="match status" value="1"/>
</dbReference>
<dbReference type="FunFam" id="3.30.200.20:FF:000228">
    <property type="entry name" value="Serine/threonine-protein kinase BIK1"/>
    <property type="match status" value="1"/>
</dbReference>
<dbReference type="InterPro" id="IPR027410">
    <property type="entry name" value="TCP-1-like_intermed_sf"/>
</dbReference>
<keyword evidence="3" id="KW-0808">Transferase</keyword>
<evidence type="ECO:0000256" key="5">
    <source>
        <dbReference type="ARBA" id="ARBA00022777"/>
    </source>
</evidence>
<evidence type="ECO:0000256" key="3">
    <source>
        <dbReference type="ARBA" id="ARBA00022679"/>
    </source>
</evidence>
<feature type="domain" description="Protein kinase" evidence="11">
    <location>
        <begin position="216"/>
        <end position="579"/>
    </location>
</feature>
<dbReference type="InterPro" id="IPR027409">
    <property type="entry name" value="GroEL-like_apical_dom_sf"/>
</dbReference>
<dbReference type="Gene3D" id="3.50.7.10">
    <property type="entry name" value="GroEL"/>
    <property type="match status" value="1"/>
</dbReference>
<comment type="similarity">
    <text evidence="1 9">Belongs to the chaperonin (HSP60) family.</text>
</comment>
<proteinExistence type="inferred from homology"/>
<dbReference type="SUPFAM" id="SSF54849">
    <property type="entry name" value="GroEL-intermediate domain like"/>
    <property type="match status" value="1"/>
</dbReference>
<evidence type="ECO:0000256" key="2">
    <source>
        <dbReference type="ARBA" id="ARBA00012513"/>
    </source>
</evidence>
<organism evidence="12 13">
    <name type="scientific">Musa troglodytarum</name>
    <name type="common">fe'i banana</name>
    <dbReference type="NCBI Taxonomy" id="320322"/>
    <lineage>
        <taxon>Eukaryota</taxon>
        <taxon>Viridiplantae</taxon>
        <taxon>Streptophyta</taxon>
        <taxon>Embryophyta</taxon>
        <taxon>Tracheophyta</taxon>
        <taxon>Spermatophyta</taxon>
        <taxon>Magnoliopsida</taxon>
        <taxon>Liliopsida</taxon>
        <taxon>Zingiberales</taxon>
        <taxon>Musaceae</taxon>
        <taxon>Musa</taxon>
    </lineage>
</organism>
<dbReference type="EC" id="2.7.11.1" evidence="2"/>
<dbReference type="EMBL" id="CP097509">
    <property type="protein sequence ID" value="URE21315.1"/>
    <property type="molecule type" value="Genomic_DNA"/>
</dbReference>
<keyword evidence="7" id="KW-0143">Chaperone</keyword>
<dbReference type="HAMAP" id="MF_00600">
    <property type="entry name" value="CH60"/>
    <property type="match status" value="1"/>
</dbReference>
<dbReference type="GO" id="GO:0042026">
    <property type="term" value="P:protein refolding"/>
    <property type="evidence" value="ECO:0007669"/>
    <property type="project" value="InterPro"/>
</dbReference>
<dbReference type="Proteomes" id="UP001055439">
    <property type="component" value="Chromosome 7"/>
</dbReference>
<dbReference type="NCBIfam" id="TIGR02348">
    <property type="entry name" value="GroEL"/>
    <property type="match status" value="1"/>
</dbReference>
<dbReference type="Gene3D" id="3.30.260.10">
    <property type="entry name" value="TCP-1-like chaperonin intermediate domain"/>
    <property type="match status" value="1"/>
</dbReference>
<dbReference type="GO" id="GO:0004674">
    <property type="term" value="F:protein serine/threonine kinase activity"/>
    <property type="evidence" value="ECO:0007669"/>
    <property type="project" value="UniProtKB-EC"/>
</dbReference>
<dbReference type="InterPro" id="IPR017441">
    <property type="entry name" value="Protein_kinase_ATP_BS"/>
</dbReference>
<dbReference type="PRINTS" id="PR00298">
    <property type="entry name" value="CHAPERONIN60"/>
</dbReference>
<sequence length="1122" mass="121745">MRWAKRTVAMVSPRLRGPPSAISRAEHAIRSVQCRHPSSVAGLLRCKLTAKNLPRSGAHRIGRSSCGENLDPSFASSVVSSLSLGCRKYFPSLLFSLFACEDVVSEKIDQFPRVSAPVRRFLGCRRRRFFTMKCFPFRNGATKGELQARLSASVRSNSTTSTERDMRRSGSEFNSGDVTDSGTDSVGRPQYPSFSQRPINLRVFTFSELRNATKNFSRSLMVGEGGFGCVYRGTIKSLDDPDTKIEIAVKQLNRKGLQARINMCSYTGHKEWLTEVNVLGVLEHPNLVKLVGYCAEDDERGIQRLLVYEYMPNGSVEDHLLVPSRTTLSWSMRLRVALDAARGLTHLHEEMDFQIIFRDFKTSNILLDKDWNAKLSDFGLARQGPAEGLSHVSTAIRIIMDPKLEGDYSLKSASKLVTVANRCLVRQPKSRPKMSDVLEMVQRIIENTETGAPQAPLRSCSEDGRPGEAKKKGLKRTIGDWKMGENMRLVWQGWKAKLCLRLPESFGDLQAPYSRPRSPYPRHFSRAASISISASDPDLSCAVMAAANAISVASLIGSARQRSGLRRRASGGGGYRPMVVRAKAKEIAFDQSSRSSLQAGVEKLADAVGVTLGPRGRNVVLDEFGNPKVVNDGVTIARAIELADPMENAGAALIREVASKTNDSAGDGTTTASVLAREIIKLGLLNVTSGANPVSVKKGIDKTVQKLVEELEKKARPVKGRGDIEAVASISAGNDEFVGNMIADAIDRVGPDGVLSIESSSSFETTVDVEEGMEIDRGYISPQFVTNLEKLIVEFENAKVLVTDQKISTIKEIIPLLEKVTQLRAPLLIIAEDVTGEALATLVVNKLRGILNVAAIKAPGFGERRKAILQDIAIMTGAEFQAKDLGLLIESVSVEQLGTARKVTISQNSTTIISDAETKDEIQSRIAQLKKELAETDSVYDSEKLAERIAKLSGGVAVIKVGAATETELEDRKLRIEDAKNATFAAIEEGIVPGGGAAYVHLSASVPAIKNKLEDHDELLGADIVQKALVAPAALIAQNAGVEGEVVVEKIKDGEWEIGYNAMTDKYENLLEAGVIDPAKVTRCALQNAASVAGMLLTTQAIVVEKTKKKSPSNPPAKGPTV</sequence>
<dbReference type="NCBIfam" id="NF009488">
    <property type="entry name" value="PRK12850.1"/>
    <property type="match status" value="1"/>
</dbReference>
<evidence type="ECO:0000313" key="13">
    <source>
        <dbReference type="Proteomes" id="UP001055439"/>
    </source>
</evidence>
<dbReference type="GO" id="GO:0005524">
    <property type="term" value="F:ATP binding"/>
    <property type="evidence" value="ECO:0007669"/>
    <property type="project" value="UniProtKB-UniRule"/>
</dbReference>
<dbReference type="AlphaFoldDB" id="A0A9E7GUM9"/>
<evidence type="ECO:0000256" key="8">
    <source>
        <dbReference type="PROSITE-ProRule" id="PRU10141"/>
    </source>
</evidence>
<gene>
    <name evidence="12" type="ORF">MUK42_12561</name>
</gene>
<dbReference type="InterPro" id="IPR001844">
    <property type="entry name" value="Cpn60/GroEL"/>
</dbReference>
<keyword evidence="4 8" id="KW-0547">Nucleotide-binding</keyword>
<dbReference type="PROSITE" id="PS00296">
    <property type="entry name" value="CHAPERONINS_CPN60"/>
    <property type="match status" value="1"/>
</dbReference>
<protein>
    <recommendedName>
        <fullName evidence="2">non-specific serine/threonine protein kinase</fullName>
        <ecNumber evidence="2">2.7.11.1</ecNumber>
    </recommendedName>
</protein>
<dbReference type="InterPro" id="IPR000719">
    <property type="entry name" value="Prot_kinase_dom"/>
</dbReference>
<reference evidence="12" key="1">
    <citation type="submission" date="2022-05" db="EMBL/GenBank/DDBJ databases">
        <title>The Musa troglodytarum L. genome provides insights into the mechanism of non-climacteric behaviour and enrichment of carotenoids.</title>
        <authorList>
            <person name="Wang J."/>
        </authorList>
    </citation>
    <scope>NUCLEOTIDE SEQUENCE</scope>
    <source>
        <tissue evidence="12">Leaf</tissue>
    </source>
</reference>
<dbReference type="NCBIfam" id="NF000592">
    <property type="entry name" value="PRK00013.1"/>
    <property type="match status" value="1"/>
</dbReference>
<evidence type="ECO:0000256" key="1">
    <source>
        <dbReference type="ARBA" id="ARBA00006607"/>
    </source>
</evidence>
<dbReference type="Pfam" id="PF00118">
    <property type="entry name" value="Cpn60_TCP1"/>
    <property type="match status" value="1"/>
</dbReference>
<accession>A0A9E7GUM9</accession>
<dbReference type="PROSITE" id="PS50011">
    <property type="entry name" value="PROTEIN_KINASE_DOM"/>
    <property type="match status" value="1"/>
</dbReference>
<dbReference type="Gene3D" id="1.10.560.10">
    <property type="entry name" value="GroEL-like equatorial domain"/>
    <property type="match status" value="1"/>
</dbReference>
<dbReference type="InterPro" id="IPR011009">
    <property type="entry name" value="Kinase-like_dom_sf"/>
</dbReference>
<dbReference type="SUPFAM" id="SSF52029">
    <property type="entry name" value="GroEL apical domain-like"/>
    <property type="match status" value="1"/>
</dbReference>
<evidence type="ECO:0000259" key="11">
    <source>
        <dbReference type="PROSITE" id="PS50011"/>
    </source>
</evidence>
<evidence type="ECO:0000256" key="4">
    <source>
        <dbReference type="ARBA" id="ARBA00022741"/>
    </source>
</evidence>
<keyword evidence="6 8" id="KW-0067">ATP-binding</keyword>
<dbReference type="Pfam" id="PF07714">
    <property type="entry name" value="PK_Tyr_Ser-Thr"/>
    <property type="match status" value="1"/>
</dbReference>
<feature type="region of interest" description="Disordered" evidence="10">
    <location>
        <begin position="149"/>
        <end position="193"/>
    </location>
</feature>
<dbReference type="PROSITE" id="PS00107">
    <property type="entry name" value="PROTEIN_KINASE_ATP"/>
    <property type="match status" value="1"/>
</dbReference>
<dbReference type="FunFam" id="3.50.7.10:FF:000001">
    <property type="entry name" value="60 kDa chaperonin"/>
    <property type="match status" value="1"/>
</dbReference>
<dbReference type="GO" id="GO:0140662">
    <property type="term" value="F:ATP-dependent protein folding chaperone"/>
    <property type="evidence" value="ECO:0007669"/>
    <property type="project" value="InterPro"/>
</dbReference>
<feature type="region of interest" description="Disordered" evidence="10">
    <location>
        <begin position="452"/>
        <end position="473"/>
    </location>
</feature>
<evidence type="ECO:0000313" key="12">
    <source>
        <dbReference type="EMBL" id="URE21315.1"/>
    </source>
</evidence>
<evidence type="ECO:0000256" key="10">
    <source>
        <dbReference type="SAM" id="MobiDB-lite"/>
    </source>
</evidence>
<dbReference type="SUPFAM" id="SSF48592">
    <property type="entry name" value="GroEL equatorial domain-like"/>
    <property type="match status" value="1"/>
</dbReference>
<dbReference type="InterPro" id="IPR002423">
    <property type="entry name" value="Cpn60/GroEL/TCP-1"/>
</dbReference>
<keyword evidence="5" id="KW-0418">Kinase</keyword>
<keyword evidence="13" id="KW-1185">Reference proteome</keyword>
<evidence type="ECO:0000256" key="7">
    <source>
        <dbReference type="ARBA" id="ARBA00023186"/>
    </source>
</evidence>
<dbReference type="InterPro" id="IPR001245">
    <property type="entry name" value="Ser-Thr/Tyr_kinase_cat_dom"/>
</dbReference>
<dbReference type="Gene3D" id="3.30.200.20">
    <property type="entry name" value="Phosphorylase Kinase, domain 1"/>
    <property type="match status" value="1"/>
</dbReference>
<feature type="binding site" evidence="8">
    <location>
        <position position="250"/>
    </location>
    <ligand>
        <name>ATP</name>
        <dbReference type="ChEBI" id="CHEBI:30616"/>
    </ligand>
</feature>
<dbReference type="CDD" id="cd03344">
    <property type="entry name" value="GroEL"/>
    <property type="match status" value="1"/>
</dbReference>
<dbReference type="SUPFAM" id="SSF56112">
    <property type="entry name" value="Protein kinase-like (PK-like)"/>
    <property type="match status" value="1"/>
</dbReference>
<feature type="compositionally biased region" description="Basic and acidic residues" evidence="10">
    <location>
        <begin position="460"/>
        <end position="473"/>
    </location>
</feature>
<dbReference type="OrthoDB" id="1733909at2759"/>
<dbReference type="InterPro" id="IPR027413">
    <property type="entry name" value="GROEL-like_equatorial_sf"/>
</dbReference>